<sequence length="126" mass="14176">MTKYYLLAWGIWLGLAAPLGAQSLPKLQTGMTYATARLTLLEKGWRPASQLKRFQAQPLTPVMVYLYGLGYLEVSGCNREGWCGMEFTHGKGQRLTLITRRNDPDNDAGPLLEHWYIGDEGKDISQ</sequence>
<dbReference type="Proteomes" id="UP000180235">
    <property type="component" value="Chromosome"/>
</dbReference>
<dbReference type="AlphaFoldDB" id="A0A1J0AD92"/>
<dbReference type="STRING" id="1188229.GlitD10_1584"/>
<proteinExistence type="predicted"/>
<dbReference type="KEGG" id="glt:GlitD10_1584"/>
<protein>
    <submittedName>
        <fullName evidence="1">Uncharacterized protein</fullName>
    </submittedName>
</protein>
<organism evidence="1 2">
    <name type="scientific">Gloeomargarita lithophora Alchichica-D10</name>
    <dbReference type="NCBI Taxonomy" id="1188229"/>
    <lineage>
        <taxon>Bacteria</taxon>
        <taxon>Bacillati</taxon>
        <taxon>Cyanobacteriota</taxon>
        <taxon>Cyanophyceae</taxon>
        <taxon>Gloeomargaritales</taxon>
        <taxon>Gloeomargaritaceae</taxon>
        <taxon>Gloeomargarita</taxon>
    </lineage>
</organism>
<name>A0A1J0AD92_9CYAN</name>
<dbReference type="EMBL" id="CP017675">
    <property type="protein sequence ID" value="APB33908.1"/>
    <property type="molecule type" value="Genomic_DNA"/>
</dbReference>
<gene>
    <name evidence="1" type="ORF">GlitD10_1584</name>
</gene>
<evidence type="ECO:0000313" key="2">
    <source>
        <dbReference type="Proteomes" id="UP000180235"/>
    </source>
</evidence>
<dbReference type="RefSeq" id="WP_071454426.1">
    <property type="nucleotide sequence ID" value="NZ_CP017675.1"/>
</dbReference>
<evidence type="ECO:0000313" key="1">
    <source>
        <dbReference type="EMBL" id="APB33908.1"/>
    </source>
</evidence>
<keyword evidence="2" id="KW-1185">Reference proteome</keyword>
<accession>A0A1J0AD92</accession>
<reference evidence="1 2" key="1">
    <citation type="submission" date="2016-10" db="EMBL/GenBank/DDBJ databases">
        <title>Description of Gloeomargarita lithophora gen. nov., sp. nov., a thylakoid-bearing basal-branching cyanobacterium with intracellular carbonates, and proposal for Gloeomargaritales ord. nov.</title>
        <authorList>
            <person name="Moreira D."/>
            <person name="Tavera R."/>
            <person name="Benzerara K."/>
            <person name="Skouri-Panet F."/>
            <person name="Couradeau E."/>
            <person name="Gerard E."/>
            <person name="Loussert C."/>
            <person name="Novelo E."/>
            <person name="Zivanovic Y."/>
            <person name="Lopez-Garcia P."/>
        </authorList>
    </citation>
    <scope>NUCLEOTIDE SEQUENCE [LARGE SCALE GENOMIC DNA]</scope>
    <source>
        <strain evidence="1 2">D10</strain>
    </source>
</reference>